<feature type="compositionally biased region" description="Basic and acidic residues" evidence="1">
    <location>
        <begin position="45"/>
        <end position="62"/>
    </location>
</feature>
<sequence>MMRVLTTLVKSPKLQDLEKDMKRAEQTLQTGLLRQLWLASQSAAQERRKPTKCQDERGLSAV</sequence>
<proteinExistence type="predicted"/>
<dbReference type="EMBL" id="MU859242">
    <property type="protein sequence ID" value="KAK3948826.1"/>
    <property type="molecule type" value="Genomic_DNA"/>
</dbReference>
<evidence type="ECO:0000256" key="1">
    <source>
        <dbReference type="SAM" id="MobiDB-lite"/>
    </source>
</evidence>
<dbReference type="AlphaFoldDB" id="A0AAN6NMY6"/>
<keyword evidence="3" id="KW-1185">Reference proteome</keyword>
<accession>A0AAN6NMY6</accession>
<name>A0AAN6NMY6_9PEZI</name>
<evidence type="ECO:0000313" key="2">
    <source>
        <dbReference type="EMBL" id="KAK3948826.1"/>
    </source>
</evidence>
<comment type="caution">
    <text evidence="2">The sequence shown here is derived from an EMBL/GenBank/DDBJ whole genome shotgun (WGS) entry which is preliminary data.</text>
</comment>
<feature type="region of interest" description="Disordered" evidence="1">
    <location>
        <begin position="42"/>
        <end position="62"/>
    </location>
</feature>
<organism evidence="2 3">
    <name type="scientific">Pseudoneurospora amorphoporcata</name>
    <dbReference type="NCBI Taxonomy" id="241081"/>
    <lineage>
        <taxon>Eukaryota</taxon>
        <taxon>Fungi</taxon>
        <taxon>Dikarya</taxon>
        <taxon>Ascomycota</taxon>
        <taxon>Pezizomycotina</taxon>
        <taxon>Sordariomycetes</taxon>
        <taxon>Sordariomycetidae</taxon>
        <taxon>Sordariales</taxon>
        <taxon>Sordariaceae</taxon>
        <taxon>Pseudoneurospora</taxon>
    </lineage>
</organism>
<dbReference type="Proteomes" id="UP001303222">
    <property type="component" value="Unassembled WGS sequence"/>
</dbReference>
<gene>
    <name evidence="2" type="ORF">QBC32DRAFT_48992</name>
</gene>
<protein>
    <submittedName>
        <fullName evidence="2">Uncharacterized protein</fullName>
    </submittedName>
</protein>
<evidence type="ECO:0000313" key="3">
    <source>
        <dbReference type="Proteomes" id="UP001303222"/>
    </source>
</evidence>
<reference evidence="2" key="2">
    <citation type="submission" date="2023-06" db="EMBL/GenBank/DDBJ databases">
        <authorList>
            <consortium name="Lawrence Berkeley National Laboratory"/>
            <person name="Mondo S.J."/>
            <person name="Hensen N."/>
            <person name="Bonometti L."/>
            <person name="Westerberg I."/>
            <person name="Brannstrom I.O."/>
            <person name="Guillou S."/>
            <person name="Cros-Aarteil S."/>
            <person name="Calhoun S."/>
            <person name="Haridas S."/>
            <person name="Kuo A."/>
            <person name="Pangilinan J."/>
            <person name="Riley R."/>
            <person name="Labutti K."/>
            <person name="Andreopoulos B."/>
            <person name="Lipzen A."/>
            <person name="Chen C."/>
            <person name="Yanf M."/>
            <person name="Daum C."/>
            <person name="Ng V."/>
            <person name="Clum A."/>
            <person name="Steindorff A."/>
            <person name="Ohm R."/>
            <person name="Martin F."/>
            <person name="Silar P."/>
            <person name="Natvig D."/>
            <person name="Lalanne C."/>
            <person name="Gautier V."/>
            <person name="Ament-Velasquez S.L."/>
            <person name="Kruys A."/>
            <person name="Hutchinson M.I."/>
            <person name="Powell A.J."/>
            <person name="Barry K."/>
            <person name="Miller A.N."/>
            <person name="Grigoriev I.V."/>
            <person name="Debuchy R."/>
            <person name="Gladieux P."/>
            <person name="Thoren M.H."/>
            <person name="Johannesson H."/>
        </authorList>
    </citation>
    <scope>NUCLEOTIDE SEQUENCE</scope>
    <source>
        <strain evidence="2">CBS 626.80</strain>
    </source>
</reference>
<reference evidence="2" key="1">
    <citation type="journal article" date="2023" name="Mol. Phylogenet. Evol.">
        <title>Genome-scale phylogeny and comparative genomics of the fungal order Sordariales.</title>
        <authorList>
            <person name="Hensen N."/>
            <person name="Bonometti L."/>
            <person name="Westerberg I."/>
            <person name="Brannstrom I.O."/>
            <person name="Guillou S."/>
            <person name="Cros-Aarteil S."/>
            <person name="Calhoun S."/>
            <person name="Haridas S."/>
            <person name="Kuo A."/>
            <person name="Mondo S."/>
            <person name="Pangilinan J."/>
            <person name="Riley R."/>
            <person name="LaButti K."/>
            <person name="Andreopoulos B."/>
            <person name="Lipzen A."/>
            <person name="Chen C."/>
            <person name="Yan M."/>
            <person name="Daum C."/>
            <person name="Ng V."/>
            <person name="Clum A."/>
            <person name="Steindorff A."/>
            <person name="Ohm R.A."/>
            <person name="Martin F."/>
            <person name="Silar P."/>
            <person name="Natvig D.O."/>
            <person name="Lalanne C."/>
            <person name="Gautier V."/>
            <person name="Ament-Velasquez S.L."/>
            <person name="Kruys A."/>
            <person name="Hutchinson M.I."/>
            <person name="Powell A.J."/>
            <person name="Barry K."/>
            <person name="Miller A.N."/>
            <person name="Grigoriev I.V."/>
            <person name="Debuchy R."/>
            <person name="Gladieux P."/>
            <person name="Hiltunen Thoren M."/>
            <person name="Johannesson H."/>
        </authorList>
    </citation>
    <scope>NUCLEOTIDE SEQUENCE</scope>
    <source>
        <strain evidence="2">CBS 626.80</strain>
    </source>
</reference>